<name>A0A5S4H5J4_9ACTN</name>
<comment type="caution">
    <text evidence="1">The sequence shown here is derived from an EMBL/GenBank/DDBJ whole genome shotgun (WGS) entry which is preliminary data.</text>
</comment>
<sequence length="271" mass="29471">MSPADQERPVTSDCTISVLRDVLRVYDHRYLSLDRVQRERLVEGTRLVLGEEGLSEAARAAMPASVRLRAFCIQHGLREELERLIRDEVEGSPAGAVVVGGRIYAMYPYLRGVPRQDADITTEVGVEHRLDAVAWQGRKVRIRGVAALQRVETNHTAVDLILRERTSGVEHGFPAGPRPDGARGFEAVADPAAVAPGRWDVHVAATALGVTREARFGSVRAEGVRTGPQRRAAGAKDVAVYFTRGGHLALFVSGTGGGPSLRARLLRRFGL</sequence>
<dbReference type="Proteomes" id="UP000305238">
    <property type="component" value="Unassembled WGS sequence"/>
</dbReference>
<accession>A0A5S4H5J4</accession>
<dbReference type="AlphaFoldDB" id="A0A5S4H5J4"/>
<dbReference type="OrthoDB" id="3469838at2"/>
<gene>
    <name evidence="1" type="ORF">ETD96_13020</name>
</gene>
<keyword evidence="2" id="KW-1185">Reference proteome</keyword>
<proteinExistence type="predicted"/>
<evidence type="ECO:0000313" key="2">
    <source>
        <dbReference type="Proteomes" id="UP000305238"/>
    </source>
</evidence>
<reference evidence="1 2" key="1">
    <citation type="submission" date="2019-05" db="EMBL/GenBank/DDBJ databases">
        <title>Draft genome sequence of Actinomadura geliboluensis A8036.</title>
        <authorList>
            <person name="Saricaoglu S."/>
            <person name="Isik K."/>
        </authorList>
    </citation>
    <scope>NUCLEOTIDE SEQUENCE [LARGE SCALE GENOMIC DNA]</scope>
    <source>
        <strain evidence="1 2">A8036</strain>
    </source>
</reference>
<organism evidence="1 2">
    <name type="scientific">Actinomadura geliboluensis</name>
    <dbReference type="NCBI Taxonomy" id="882440"/>
    <lineage>
        <taxon>Bacteria</taxon>
        <taxon>Bacillati</taxon>
        <taxon>Actinomycetota</taxon>
        <taxon>Actinomycetes</taxon>
        <taxon>Streptosporangiales</taxon>
        <taxon>Thermomonosporaceae</taxon>
        <taxon>Actinomadura</taxon>
    </lineage>
</organism>
<protein>
    <submittedName>
        <fullName evidence="1">Uncharacterized protein</fullName>
    </submittedName>
</protein>
<evidence type="ECO:0000313" key="1">
    <source>
        <dbReference type="EMBL" id="TMR39991.1"/>
    </source>
</evidence>
<dbReference type="EMBL" id="VCKZ01000074">
    <property type="protein sequence ID" value="TMR39991.1"/>
    <property type="molecule type" value="Genomic_DNA"/>
</dbReference>